<keyword evidence="2" id="KW-1185">Reference proteome</keyword>
<dbReference type="AlphaFoldDB" id="A0A2P6MPR7"/>
<dbReference type="Proteomes" id="UP000241769">
    <property type="component" value="Unassembled WGS sequence"/>
</dbReference>
<dbReference type="InParanoid" id="A0A2P6MPR7"/>
<proteinExistence type="predicted"/>
<comment type="caution">
    <text evidence="1">The sequence shown here is derived from an EMBL/GenBank/DDBJ whole genome shotgun (WGS) entry which is preliminary data.</text>
</comment>
<reference evidence="1 2" key="1">
    <citation type="journal article" date="2018" name="Genome Biol. Evol.">
        <title>Multiple Roots of Fruiting Body Formation in Amoebozoa.</title>
        <authorList>
            <person name="Hillmann F."/>
            <person name="Forbes G."/>
            <person name="Novohradska S."/>
            <person name="Ferling I."/>
            <person name="Riege K."/>
            <person name="Groth M."/>
            <person name="Westermann M."/>
            <person name="Marz M."/>
            <person name="Spaller T."/>
            <person name="Winckler T."/>
            <person name="Schaap P."/>
            <person name="Glockner G."/>
        </authorList>
    </citation>
    <scope>NUCLEOTIDE SEQUENCE [LARGE SCALE GENOMIC DNA]</scope>
    <source>
        <strain evidence="1 2">Jena</strain>
    </source>
</reference>
<organism evidence="1 2">
    <name type="scientific">Planoprotostelium fungivorum</name>
    <dbReference type="NCBI Taxonomy" id="1890364"/>
    <lineage>
        <taxon>Eukaryota</taxon>
        <taxon>Amoebozoa</taxon>
        <taxon>Evosea</taxon>
        <taxon>Variosea</taxon>
        <taxon>Cavosteliida</taxon>
        <taxon>Cavosteliaceae</taxon>
        <taxon>Planoprotostelium</taxon>
    </lineage>
</organism>
<name>A0A2P6MPR7_9EUKA</name>
<gene>
    <name evidence="1" type="ORF">PROFUN_16665</name>
</gene>
<evidence type="ECO:0000313" key="2">
    <source>
        <dbReference type="Proteomes" id="UP000241769"/>
    </source>
</evidence>
<protein>
    <submittedName>
        <fullName evidence="1">Uncharacterized protein</fullName>
    </submittedName>
</protein>
<sequence>MGSERDVHNLNAEFNGSALLLRPEVSEHFKPYECLDVAKHLANKYLSNWSSQVVPALREKLRRWDDRNVKTTHNDLTLRDLDIFLRDTKKVKGEDLPSVNTLYGETCKMVDTLNAKLGSLEFRASKHFDHRDLFATSDLTLSFFNCRAASCSYINQPSEFRLYCGQCDPLVILQLSNLIKVILEICRVPTKFHCTKNNHEHFGLEEMCLKINKERKGPQHKLRWKTQWDIEKSKREESMQAAVEKKKSDRKVDENFLQSINNTSLFINDYIYRDIHTSIEPSTIPIVVLGLMPSSPSPFQSGKPPEHIVFLFKSILKKRKYYYQTPTLYGELGGMPQ</sequence>
<dbReference type="EMBL" id="MDYQ01000573">
    <property type="protein sequence ID" value="PRP73687.1"/>
    <property type="molecule type" value="Genomic_DNA"/>
</dbReference>
<evidence type="ECO:0000313" key="1">
    <source>
        <dbReference type="EMBL" id="PRP73687.1"/>
    </source>
</evidence>
<accession>A0A2P6MPR7</accession>